<feature type="compositionally biased region" description="Basic and acidic residues" evidence="1">
    <location>
        <begin position="134"/>
        <end position="144"/>
    </location>
</feature>
<proteinExistence type="predicted"/>
<keyword evidence="2" id="KW-0812">Transmembrane</keyword>
<dbReference type="EMBL" id="CAACVS010000654">
    <property type="protein sequence ID" value="VEU44663.1"/>
    <property type="molecule type" value="Genomic_DNA"/>
</dbReference>
<dbReference type="AlphaFoldDB" id="A0A448ZRT0"/>
<keyword evidence="2" id="KW-0472">Membrane</keyword>
<accession>A0A448ZRT0</accession>
<reference evidence="3 4" key="1">
    <citation type="submission" date="2019-01" db="EMBL/GenBank/DDBJ databases">
        <authorList>
            <person name="Ferrante I. M."/>
        </authorList>
    </citation>
    <scope>NUCLEOTIDE SEQUENCE [LARGE SCALE GENOMIC DNA]</scope>
    <source>
        <strain evidence="3 4">B856</strain>
    </source>
</reference>
<protein>
    <submittedName>
        <fullName evidence="3">Uncharacterized protein</fullName>
    </submittedName>
</protein>
<dbReference type="OrthoDB" id="48421at2759"/>
<evidence type="ECO:0000256" key="1">
    <source>
        <dbReference type="SAM" id="MobiDB-lite"/>
    </source>
</evidence>
<evidence type="ECO:0000256" key="2">
    <source>
        <dbReference type="SAM" id="Phobius"/>
    </source>
</evidence>
<sequence>MIFRELNRAHRAFLRRAQTHPKSLAMAILGGSTVAGVVLFRIIDGNDGVRGVENLHARKMSLEEARLIAMVENARESSWRENIENAVNAQEQFMLPGRRQQGKNLNSLMEKIDKRSQEIIRDQHQEIDQYQTKRKAETEAKAKDNISYWK</sequence>
<evidence type="ECO:0000313" key="4">
    <source>
        <dbReference type="Proteomes" id="UP000291116"/>
    </source>
</evidence>
<feature type="transmembrane region" description="Helical" evidence="2">
    <location>
        <begin position="24"/>
        <end position="43"/>
    </location>
</feature>
<organism evidence="3 4">
    <name type="scientific">Pseudo-nitzschia multistriata</name>
    <dbReference type="NCBI Taxonomy" id="183589"/>
    <lineage>
        <taxon>Eukaryota</taxon>
        <taxon>Sar</taxon>
        <taxon>Stramenopiles</taxon>
        <taxon>Ochrophyta</taxon>
        <taxon>Bacillariophyta</taxon>
        <taxon>Bacillariophyceae</taxon>
        <taxon>Bacillariophycidae</taxon>
        <taxon>Bacillariales</taxon>
        <taxon>Bacillariaceae</taxon>
        <taxon>Pseudo-nitzschia</taxon>
    </lineage>
</organism>
<keyword evidence="2" id="KW-1133">Transmembrane helix</keyword>
<keyword evidence="4" id="KW-1185">Reference proteome</keyword>
<gene>
    <name evidence="3" type="ORF">PSNMU_V1.4_AUG-EV-PASAV3_0117890</name>
</gene>
<name>A0A448ZRT0_9STRA</name>
<feature type="region of interest" description="Disordered" evidence="1">
    <location>
        <begin position="126"/>
        <end position="150"/>
    </location>
</feature>
<evidence type="ECO:0000313" key="3">
    <source>
        <dbReference type="EMBL" id="VEU44663.1"/>
    </source>
</evidence>
<dbReference type="Proteomes" id="UP000291116">
    <property type="component" value="Unassembled WGS sequence"/>
</dbReference>